<evidence type="ECO:0000313" key="1">
    <source>
        <dbReference type="EMBL" id="AXG66318.1"/>
    </source>
</evidence>
<evidence type="ECO:0000313" key="2">
    <source>
        <dbReference type="Proteomes" id="UP000259354"/>
    </source>
</evidence>
<name>A0A345GTP6_9CAUD</name>
<sequence>MFTVTQRIDGPYMESIPDFQFVANIEGNNETPRKDDTLVIGGNTYTVYNVERNYDTQSVFVYVTKVVNDDLF</sequence>
<protein>
    <submittedName>
        <fullName evidence="1">Uncharacterized protein</fullName>
    </submittedName>
</protein>
<proteinExistence type="predicted"/>
<gene>
    <name evidence="1" type="primary">237</name>
    <name evidence="1" type="ORF">SEA_ANNADREAMY_237</name>
</gene>
<dbReference type="GeneID" id="55609379"/>
<reference evidence="1 2" key="1">
    <citation type="submission" date="2018-06" db="EMBL/GenBank/DDBJ databases">
        <authorList>
            <person name="Moussa A."/>
            <person name="Couoh J.M."/>
            <person name="Harbem L."/>
            <person name="Okocha J.C."/>
            <person name="Taylor D."/>
            <person name="Teutsch A.B."/>
            <person name="Smith B.R."/>
            <person name="Suri N."/>
            <person name="Layton S.R."/>
            <person name="Kim T."/>
            <person name="Hughes L.E."/>
            <person name="Garlena R.A."/>
            <person name="Russell D.A."/>
            <person name="Pope W.H."/>
            <person name="Jacobs-Sera D."/>
            <person name="Hatfull G.F."/>
        </authorList>
    </citation>
    <scope>NUCLEOTIDE SEQUENCE [LARGE SCALE GENOMIC DNA]</scope>
</reference>
<dbReference type="RefSeq" id="YP_009839170.1">
    <property type="nucleotide sequence ID" value="NC_048719.1"/>
</dbReference>
<dbReference type="Proteomes" id="UP000259354">
    <property type="component" value="Segment"/>
</dbReference>
<dbReference type="EMBL" id="MH536811">
    <property type="protein sequence ID" value="AXG66318.1"/>
    <property type="molecule type" value="Genomic_DNA"/>
</dbReference>
<dbReference type="KEGG" id="vg:55609379"/>
<organism evidence="1 2">
    <name type="scientific">Streptomyces phage Annadreamy</name>
    <dbReference type="NCBI Taxonomy" id="2250335"/>
    <lineage>
        <taxon>Viruses</taxon>
        <taxon>Duplodnaviria</taxon>
        <taxon>Heunggongvirae</taxon>
        <taxon>Uroviricota</taxon>
        <taxon>Caudoviricetes</taxon>
        <taxon>Stanwilliamsviridae</taxon>
        <taxon>Loccivirinae</taxon>
        <taxon>Annadreamyvirus</taxon>
        <taxon>Annadreamyvirus annadreamy</taxon>
    </lineage>
</organism>
<accession>A0A345GTP6</accession>
<keyword evidence="2" id="KW-1185">Reference proteome</keyword>